<name>A0A1R4HEC4_9GAMM</name>
<sequence length="242" mass="28627">MQREYHQWHSPRMGRKMELLVFGHAGAKVLVFPTRDGRFYEYESLRMVQKLAHKIAAGHLQLFCVDSVDHESLYCFWKQPSERIHYHVQFENYIVHEVLPFMQDKNAHPCTIAHGCSLGAYHATNIAFRHPHLFQKLSAFSGRYDLTLSVEHFTDLFSGYYDDNIYFHTPNHFMANLQDTEHLQHLQNMDIMLVIGKDDPFWGNNQHLSNILHSKGIKHQFHEWAGRAHCGYDWRRMVSLYL</sequence>
<dbReference type="EMBL" id="FUKI01000132">
    <property type="protein sequence ID" value="SJM94582.1"/>
    <property type="molecule type" value="Genomic_DNA"/>
</dbReference>
<proteinExistence type="predicted"/>
<dbReference type="Proteomes" id="UP000195667">
    <property type="component" value="Unassembled WGS sequence"/>
</dbReference>
<reference evidence="2" key="1">
    <citation type="submission" date="2017-02" db="EMBL/GenBank/DDBJ databases">
        <authorList>
            <person name="Daims H."/>
        </authorList>
    </citation>
    <scope>NUCLEOTIDE SEQUENCE [LARGE SCALE GENOMIC DNA]</scope>
</reference>
<evidence type="ECO:0000313" key="1">
    <source>
        <dbReference type="EMBL" id="SJM94582.1"/>
    </source>
</evidence>
<dbReference type="PANTHER" id="PTHR48098">
    <property type="entry name" value="ENTEROCHELIN ESTERASE-RELATED"/>
    <property type="match status" value="1"/>
</dbReference>
<gene>
    <name evidence="1" type="ORF">CRENPOLYSF1_550046</name>
</gene>
<dbReference type="AlphaFoldDB" id="A0A1R4HEC4"/>
<dbReference type="InterPro" id="IPR050583">
    <property type="entry name" value="Mycobacterial_A85_antigen"/>
</dbReference>
<dbReference type="Gene3D" id="3.40.50.1820">
    <property type="entry name" value="alpha/beta hydrolase"/>
    <property type="match status" value="1"/>
</dbReference>
<dbReference type="PANTHER" id="PTHR48098:SF3">
    <property type="entry name" value="IRON(III) ENTEROBACTIN ESTERASE"/>
    <property type="match status" value="1"/>
</dbReference>
<dbReference type="InterPro" id="IPR000801">
    <property type="entry name" value="Esterase-like"/>
</dbReference>
<dbReference type="OrthoDB" id="9775130at2"/>
<protein>
    <submittedName>
        <fullName evidence="1">Esterase</fullName>
    </submittedName>
</protein>
<evidence type="ECO:0000313" key="2">
    <source>
        <dbReference type="Proteomes" id="UP000195667"/>
    </source>
</evidence>
<keyword evidence="2" id="KW-1185">Reference proteome</keyword>
<dbReference type="Pfam" id="PF00756">
    <property type="entry name" value="Esterase"/>
    <property type="match status" value="1"/>
</dbReference>
<dbReference type="SUPFAM" id="SSF53474">
    <property type="entry name" value="alpha/beta-Hydrolases"/>
    <property type="match status" value="1"/>
</dbReference>
<accession>A0A1R4HEC4</accession>
<organism evidence="1 2">
    <name type="scientific">Crenothrix polyspora</name>
    <dbReference type="NCBI Taxonomy" id="360316"/>
    <lineage>
        <taxon>Bacteria</taxon>
        <taxon>Pseudomonadati</taxon>
        <taxon>Pseudomonadota</taxon>
        <taxon>Gammaproteobacteria</taxon>
        <taxon>Methylococcales</taxon>
        <taxon>Crenotrichaceae</taxon>
        <taxon>Crenothrix</taxon>
    </lineage>
</organism>
<dbReference type="RefSeq" id="WP_087144379.1">
    <property type="nucleotide sequence ID" value="NZ_FUKI01000132.1"/>
</dbReference>
<dbReference type="InterPro" id="IPR029058">
    <property type="entry name" value="AB_hydrolase_fold"/>
</dbReference>